<evidence type="ECO:0000259" key="2">
    <source>
        <dbReference type="Pfam" id="PF14338"/>
    </source>
</evidence>
<protein>
    <submittedName>
        <fullName evidence="3">Mrr restriction system protein</fullName>
    </submittedName>
</protein>
<dbReference type="PANTHER" id="PTHR30015">
    <property type="entry name" value="MRR RESTRICTION SYSTEM PROTEIN"/>
    <property type="match status" value="1"/>
</dbReference>
<feature type="domain" description="Restriction system protein Mrr-like N-terminal" evidence="2">
    <location>
        <begin position="6"/>
        <end position="91"/>
    </location>
</feature>
<dbReference type="PANTHER" id="PTHR30015:SF7">
    <property type="entry name" value="TYPE IV METHYL-DIRECTED RESTRICTION ENZYME ECOKMRR"/>
    <property type="match status" value="1"/>
</dbReference>
<name>A0A3G9K3M1_MICVR</name>
<dbReference type="AlphaFoldDB" id="A0A3G9K3M1"/>
<dbReference type="KEGG" id="mvz:myaer102_21680"/>
<reference evidence="3 4" key="1">
    <citation type="submission" date="2018-11" db="EMBL/GenBank/DDBJ databases">
        <title>Complete genome sequence of Microcystis aeruginosa NIES-102.</title>
        <authorList>
            <person name="Yamaguchi H."/>
            <person name="Suzuki S."/>
            <person name="Kawachi M."/>
        </authorList>
    </citation>
    <scope>NUCLEOTIDE SEQUENCE [LARGE SCALE GENOMIC DNA]</scope>
    <source>
        <strain evidence="3 4">NIES-102</strain>
    </source>
</reference>
<dbReference type="SUPFAM" id="SSF52980">
    <property type="entry name" value="Restriction endonuclease-like"/>
    <property type="match status" value="1"/>
</dbReference>
<dbReference type="Pfam" id="PF04471">
    <property type="entry name" value="Mrr_cat"/>
    <property type="match status" value="1"/>
</dbReference>
<evidence type="ECO:0000313" key="4">
    <source>
        <dbReference type="Proteomes" id="UP000278152"/>
    </source>
</evidence>
<dbReference type="Gene3D" id="3.40.1350.10">
    <property type="match status" value="1"/>
</dbReference>
<dbReference type="Pfam" id="PF14338">
    <property type="entry name" value="Mrr_N"/>
    <property type="match status" value="1"/>
</dbReference>
<dbReference type="InterPro" id="IPR007560">
    <property type="entry name" value="Restrct_endonuc_IV_Mrr"/>
</dbReference>
<organism evidence="3 4">
    <name type="scientific">Microcystis viridis NIES-102</name>
    <dbReference type="NCBI Taxonomy" id="213615"/>
    <lineage>
        <taxon>Bacteria</taxon>
        <taxon>Bacillati</taxon>
        <taxon>Cyanobacteriota</taxon>
        <taxon>Cyanophyceae</taxon>
        <taxon>Oscillatoriophycideae</taxon>
        <taxon>Chroococcales</taxon>
        <taxon>Microcystaceae</taxon>
        <taxon>Microcystis</taxon>
    </lineage>
</organism>
<dbReference type="InterPro" id="IPR025745">
    <property type="entry name" value="Mrr-like_N_dom"/>
</dbReference>
<sequence length="307" mass="34843">MPIPDFQSIMLPLLKILADGKVYKYREIFEALVREFQVTEAERKEMLPSGQQEIFANRVGWAKTYLKKAGLIDSPQRATFVISEKGKEILSQNLDHIDTKFLRQFPEFQEFTRVNKQNETITLESNLLASDQEQNPEELLENSYQEIRQALATDLLSILRKLSPDAFEKLVVELLVKMGYGGSIRDAGKAVGKSGDQGIDGIIKEDRLGLDIIYIQAKRWADNNAVGRPEIQKFVGALAGQGAKKGIFITTSYFTQEALEYAPRNEIKIVLIDGEELGQLMIDYNLGVSTQKIYEIKRIDHDYFGDE</sequence>
<dbReference type="InterPro" id="IPR011335">
    <property type="entry name" value="Restrct_endonuc-II-like"/>
</dbReference>
<evidence type="ECO:0000313" key="3">
    <source>
        <dbReference type="EMBL" id="BBH39630.1"/>
    </source>
</evidence>
<dbReference type="RefSeq" id="WP_125730796.1">
    <property type="nucleotide sequence ID" value="NZ_AP019314.1"/>
</dbReference>
<proteinExistence type="predicted"/>
<gene>
    <name evidence="3" type="primary">mrr</name>
    <name evidence="3" type="ORF">myaer102_21680</name>
</gene>
<dbReference type="GO" id="GO:0015666">
    <property type="term" value="F:restriction endodeoxyribonuclease activity"/>
    <property type="evidence" value="ECO:0007669"/>
    <property type="project" value="TreeGrafter"/>
</dbReference>
<dbReference type="Proteomes" id="UP000278152">
    <property type="component" value="Chromosome"/>
</dbReference>
<dbReference type="InterPro" id="IPR052906">
    <property type="entry name" value="Type_IV_Methyl-Rstrct_Enzyme"/>
</dbReference>
<dbReference type="GO" id="GO:0003677">
    <property type="term" value="F:DNA binding"/>
    <property type="evidence" value="ECO:0007669"/>
    <property type="project" value="InterPro"/>
</dbReference>
<feature type="domain" description="Restriction endonuclease type IV Mrr" evidence="1">
    <location>
        <begin position="159"/>
        <end position="281"/>
    </location>
</feature>
<dbReference type="GO" id="GO:0009307">
    <property type="term" value="P:DNA restriction-modification system"/>
    <property type="evidence" value="ECO:0007669"/>
    <property type="project" value="InterPro"/>
</dbReference>
<dbReference type="InterPro" id="IPR011856">
    <property type="entry name" value="tRNA_endonuc-like_dom_sf"/>
</dbReference>
<dbReference type="EMBL" id="AP019314">
    <property type="protein sequence ID" value="BBH39630.1"/>
    <property type="molecule type" value="Genomic_DNA"/>
</dbReference>
<evidence type="ECO:0000259" key="1">
    <source>
        <dbReference type="Pfam" id="PF04471"/>
    </source>
</evidence>
<accession>A0A3G9K3M1</accession>